<gene>
    <name evidence="2" type="ORF">E2C01_102673</name>
</gene>
<accession>A0A5B7K8V0</accession>
<feature type="region of interest" description="Disordered" evidence="1">
    <location>
        <begin position="1"/>
        <end position="21"/>
    </location>
</feature>
<feature type="compositionally biased region" description="Polar residues" evidence="1">
    <location>
        <begin position="1"/>
        <end position="10"/>
    </location>
</feature>
<organism evidence="2 3">
    <name type="scientific">Portunus trituberculatus</name>
    <name type="common">Swimming crab</name>
    <name type="synonym">Neptunus trituberculatus</name>
    <dbReference type="NCBI Taxonomy" id="210409"/>
    <lineage>
        <taxon>Eukaryota</taxon>
        <taxon>Metazoa</taxon>
        <taxon>Ecdysozoa</taxon>
        <taxon>Arthropoda</taxon>
        <taxon>Crustacea</taxon>
        <taxon>Multicrustacea</taxon>
        <taxon>Malacostraca</taxon>
        <taxon>Eumalacostraca</taxon>
        <taxon>Eucarida</taxon>
        <taxon>Decapoda</taxon>
        <taxon>Pleocyemata</taxon>
        <taxon>Brachyura</taxon>
        <taxon>Eubrachyura</taxon>
        <taxon>Portunoidea</taxon>
        <taxon>Portunidae</taxon>
        <taxon>Portuninae</taxon>
        <taxon>Portunus</taxon>
    </lineage>
</organism>
<comment type="caution">
    <text evidence="2">The sequence shown here is derived from an EMBL/GenBank/DDBJ whole genome shotgun (WGS) entry which is preliminary data.</text>
</comment>
<reference evidence="2 3" key="1">
    <citation type="submission" date="2019-05" db="EMBL/GenBank/DDBJ databases">
        <title>Another draft genome of Portunus trituberculatus and its Hox gene families provides insights of decapod evolution.</title>
        <authorList>
            <person name="Jeong J.-H."/>
            <person name="Song I."/>
            <person name="Kim S."/>
            <person name="Choi T."/>
            <person name="Kim D."/>
            <person name="Ryu S."/>
            <person name="Kim W."/>
        </authorList>
    </citation>
    <scope>NUCLEOTIDE SEQUENCE [LARGE SCALE GENOMIC DNA]</scope>
    <source>
        <tissue evidence="2">Muscle</tissue>
    </source>
</reference>
<name>A0A5B7K8V0_PORTR</name>
<evidence type="ECO:0000313" key="3">
    <source>
        <dbReference type="Proteomes" id="UP000324222"/>
    </source>
</evidence>
<protein>
    <submittedName>
        <fullName evidence="2">Uncharacterized protein</fullName>
    </submittedName>
</protein>
<dbReference type="Proteomes" id="UP000324222">
    <property type="component" value="Unassembled WGS sequence"/>
</dbReference>
<keyword evidence="3" id="KW-1185">Reference proteome</keyword>
<dbReference type="AlphaFoldDB" id="A0A5B7K8V0"/>
<sequence>MGRGTVTSPGSCHHDDHSHSLPQVTFLIPNPLLLNESLYYSPPNLPSPLGLPPPQHAR</sequence>
<evidence type="ECO:0000256" key="1">
    <source>
        <dbReference type="SAM" id="MobiDB-lite"/>
    </source>
</evidence>
<dbReference type="EMBL" id="VSRR010153264">
    <property type="protein sequence ID" value="MPD06842.1"/>
    <property type="molecule type" value="Genomic_DNA"/>
</dbReference>
<proteinExistence type="predicted"/>
<evidence type="ECO:0000313" key="2">
    <source>
        <dbReference type="EMBL" id="MPD06842.1"/>
    </source>
</evidence>